<evidence type="ECO:0000256" key="3">
    <source>
        <dbReference type="ARBA" id="ARBA00023002"/>
    </source>
</evidence>
<reference evidence="7" key="2">
    <citation type="submission" date="2017-06" db="EMBL/GenBank/DDBJ databases">
        <title>Whole genome sequence of Laribacter hongkongensis LHGZ1.</title>
        <authorList>
            <person name="Chen D."/>
            <person name="Wu H."/>
            <person name="Chen J."/>
        </authorList>
    </citation>
    <scope>NUCLEOTIDE SEQUENCE [LARGE SCALE GENOMIC DNA]</scope>
    <source>
        <strain evidence="7">LHGZ1</strain>
    </source>
</reference>
<dbReference type="OrthoDB" id="8985337at2"/>
<dbReference type="NCBIfam" id="NF007899">
    <property type="entry name" value="PRK10605.1"/>
    <property type="match status" value="1"/>
</dbReference>
<dbReference type="InterPro" id="IPR013785">
    <property type="entry name" value="Aldolase_TIM"/>
</dbReference>
<organism evidence="5 7">
    <name type="scientific">Laribacter hongkongensis</name>
    <dbReference type="NCBI Taxonomy" id="168471"/>
    <lineage>
        <taxon>Bacteria</taxon>
        <taxon>Pseudomonadati</taxon>
        <taxon>Pseudomonadota</taxon>
        <taxon>Betaproteobacteria</taxon>
        <taxon>Neisseriales</taxon>
        <taxon>Aquaspirillaceae</taxon>
        <taxon>Laribacter</taxon>
    </lineage>
</organism>
<evidence type="ECO:0000256" key="2">
    <source>
        <dbReference type="ARBA" id="ARBA00005979"/>
    </source>
</evidence>
<dbReference type="EC" id="1.3.1.-" evidence="6"/>
<dbReference type="EMBL" id="CP022115">
    <property type="protein sequence ID" value="ASJ25511.1"/>
    <property type="molecule type" value="Genomic_DNA"/>
</dbReference>
<reference evidence="5" key="3">
    <citation type="submission" date="2017-06" db="EMBL/GenBank/DDBJ databases">
        <authorList>
            <person name="Kim H.J."/>
            <person name="Triplett B.A."/>
        </authorList>
    </citation>
    <scope>NUCLEOTIDE SEQUENCE</scope>
    <source>
        <strain evidence="5">HLGZ1</strain>
    </source>
</reference>
<dbReference type="CDD" id="cd02933">
    <property type="entry name" value="OYE_like_FMN"/>
    <property type="match status" value="1"/>
</dbReference>
<reference evidence="5" key="1">
    <citation type="journal article" date="2017" name="J. Antimicrob. Chemother.">
        <title>Emergence and genomic analysis of MDR Laribacter hongkongensis strain HLGZ1 from Guangzhou, China.</title>
        <authorList>
            <person name="Wu H.K."/>
            <person name="Chen J.H."/>
            <person name="Yang L."/>
            <person name="Li A.R."/>
            <person name="Su D.H."/>
            <person name="Lin Y.P."/>
            <person name="Chen D.Q."/>
        </authorList>
    </citation>
    <scope>NUCLEOTIDE SEQUENCE</scope>
    <source>
        <strain evidence="5">HLGZ1</strain>
    </source>
</reference>
<dbReference type="Proteomes" id="UP001200247">
    <property type="component" value="Unassembled WGS sequence"/>
</dbReference>
<evidence type="ECO:0000259" key="4">
    <source>
        <dbReference type="Pfam" id="PF00724"/>
    </source>
</evidence>
<gene>
    <name evidence="6" type="primary">nemA</name>
    <name evidence="6" type="ORF">LH440_09845</name>
    <name evidence="5" type="ORF">LHGZ1_2680</name>
</gene>
<protein>
    <submittedName>
        <fullName evidence="6">N-ethylmaleimide reductase</fullName>
        <ecNumber evidence="6">1.3.1.-</ecNumber>
    </submittedName>
    <submittedName>
        <fullName evidence="5">NADH:flavin oxidoreductase / NADH oxidase familyprotein</fullName>
    </submittedName>
</protein>
<dbReference type="PANTHER" id="PTHR22893">
    <property type="entry name" value="NADH OXIDOREDUCTASE-RELATED"/>
    <property type="match status" value="1"/>
</dbReference>
<dbReference type="GO" id="GO:0010181">
    <property type="term" value="F:FMN binding"/>
    <property type="evidence" value="ECO:0007669"/>
    <property type="project" value="InterPro"/>
</dbReference>
<sequence length="371" mass="39926">MPADRLLAPLTAGAVSLANRIVMAPLTRERAHYPDDVPTELMREYYCQRADAGLIISEGTQISPSGKGYADTPGIYSAEQVAGWRHITDAVHQHGGKMAAQLWHVGRISHTSLQQGNLAPVAPSALIAASRTTVRRADGTLDRVPCSMPRALRTDEIPALLDDYRRATVNAREAGFDLVEIHAAHGYLLHQFLSPHSNQRTDAYGGSLENRARLVLEVVDAVAGSWHADRVGIRLSPLGIFNGLDDTGSEDMALYLAEQLSRRGMAYLHLSEPDWAGGPALTDDFRQQLRRHYTGTLIAAGGYDTAKAERLLAAGLIDAVAFGRAFIANPDLVTRLSQGLPLNAVQQATVYGGGAAGYTDYPRWSGAALAG</sequence>
<dbReference type="FunFam" id="3.20.20.70:FF:000059">
    <property type="entry name" value="N-ethylmaleimide reductase, FMN-linked"/>
    <property type="match status" value="1"/>
</dbReference>
<comment type="similarity">
    <text evidence="2">Belongs to the NADH:flavin oxidoreductase/NADH oxidase family.</text>
</comment>
<dbReference type="PANTHER" id="PTHR22893:SF91">
    <property type="entry name" value="NADPH DEHYDROGENASE 2-RELATED"/>
    <property type="match status" value="1"/>
</dbReference>
<evidence type="ECO:0000313" key="7">
    <source>
        <dbReference type="Proteomes" id="UP000197424"/>
    </source>
</evidence>
<dbReference type="GO" id="GO:0005829">
    <property type="term" value="C:cytosol"/>
    <property type="evidence" value="ECO:0007669"/>
    <property type="project" value="UniProtKB-ARBA"/>
</dbReference>
<dbReference type="InterPro" id="IPR001155">
    <property type="entry name" value="OxRdtase_FMN_N"/>
</dbReference>
<reference evidence="6 8" key="4">
    <citation type="submission" date="2021-10" db="EMBL/GenBank/DDBJ databases">
        <title>Whole-genome sequencing analysis of Laribacter hongkongensis: virulence gene profiles, carbohydrate-active enzyme prediction, and antimicrobial resistance characterization.</title>
        <authorList>
            <person name="Yuan P."/>
            <person name="Zhan Y."/>
            <person name="Chen D."/>
        </authorList>
    </citation>
    <scope>NUCLEOTIDE SEQUENCE [LARGE SCALE GENOMIC DNA]</scope>
    <source>
        <strain evidence="6 8">W67</strain>
    </source>
</reference>
<dbReference type="RefSeq" id="WP_088861338.1">
    <property type="nucleotide sequence ID" value="NZ_CP022115.1"/>
</dbReference>
<dbReference type="SUPFAM" id="SSF51395">
    <property type="entry name" value="FMN-linked oxidoreductases"/>
    <property type="match status" value="1"/>
</dbReference>
<keyword evidence="3 6" id="KW-0560">Oxidoreductase</keyword>
<evidence type="ECO:0000313" key="8">
    <source>
        <dbReference type="Proteomes" id="UP001200247"/>
    </source>
</evidence>
<evidence type="ECO:0000256" key="1">
    <source>
        <dbReference type="ARBA" id="ARBA00001917"/>
    </source>
</evidence>
<dbReference type="Gene3D" id="3.20.20.70">
    <property type="entry name" value="Aldolase class I"/>
    <property type="match status" value="1"/>
</dbReference>
<feature type="domain" description="NADH:flavin oxidoreductase/NADH oxidase N-terminal" evidence="4">
    <location>
        <begin position="6"/>
        <end position="343"/>
    </location>
</feature>
<dbReference type="Pfam" id="PF00724">
    <property type="entry name" value="Oxidored_FMN"/>
    <property type="match status" value="1"/>
</dbReference>
<evidence type="ECO:0000313" key="5">
    <source>
        <dbReference type="EMBL" id="ASJ25511.1"/>
    </source>
</evidence>
<evidence type="ECO:0000313" key="6">
    <source>
        <dbReference type="EMBL" id="MCG9026199.1"/>
    </source>
</evidence>
<accession>A0A248LLZ9</accession>
<dbReference type="Proteomes" id="UP000197424">
    <property type="component" value="Chromosome"/>
</dbReference>
<name>A0A248LLZ9_9NEIS</name>
<dbReference type="AlphaFoldDB" id="A0A248LLZ9"/>
<proteinExistence type="inferred from homology"/>
<dbReference type="EMBL" id="JAJAXM010000016">
    <property type="protein sequence ID" value="MCG9026199.1"/>
    <property type="molecule type" value="Genomic_DNA"/>
</dbReference>
<dbReference type="InterPro" id="IPR045247">
    <property type="entry name" value="Oye-like"/>
</dbReference>
<dbReference type="GO" id="GO:0016628">
    <property type="term" value="F:oxidoreductase activity, acting on the CH-CH group of donors, NAD or NADP as acceptor"/>
    <property type="evidence" value="ECO:0007669"/>
    <property type="project" value="UniProtKB-ARBA"/>
</dbReference>
<comment type="cofactor">
    <cofactor evidence="1">
        <name>FMN</name>
        <dbReference type="ChEBI" id="CHEBI:58210"/>
    </cofactor>
</comment>